<dbReference type="AlphaFoldDB" id="A0AAE0FSY1"/>
<dbReference type="EMBL" id="LGRX02006507">
    <property type="protein sequence ID" value="KAK3276528.1"/>
    <property type="molecule type" value="Genomic_DNA"/>
</dbReference>
<reference evidence="1" key="2">
    <citation type="submission" date="2023-06" db="EMBL/GenBank/DDBJ databases">
        <title>Long-read-based genome assembly of the green algal bacterivore Cymbomonas tetramitiformis.</title>
        <authorList>
            <person name="Gyaltshen Y."/>
            <person name="Rozenberg A."/>
            <person name="Paasch A."/>
            <person name="Burns J.A."/>
            <person name="Warring S."/>
            <person name="Larson R."/>
            <person name="Maurer-Alcala X."/>
            <person name="Dacks J."/>
            <person name="Kim E."/>
        </authorList>
    </citation>
    <scope>NUCLEOTIDE SEQUENCE</scope>
    <source>
        <strain evidence="1">PLY_AMNH</strain>
    </source>
</reference>
<evidence type="ECO:0000313" key="1">
    <source>
        <dbReference type="EMBL" id="KAK3265300.1"/>
    </source>
</evidence>
<gene>
    <name evidence="2" type="ORF">CYMTET_15407</name>
    <name evidence="1" type="ORF">CYMTET_26002</name>
</gene>
<name>A0AAE0FSY1_9CHLO</name>
<comment type="caution">
    <text evidence="1">The sequence shown here is derived from an EMBL/GenBank/DDBJ whole genome shotgun (WGS) entry which is preliminary data.</text>
</comment>
<protein>
    <submittedName>
        <fullName evidence="1">Uncharacterized protein</fullName>
    </submittedName>
</protein>
<reference evidence="1 3" key="1">
    <citation type="journal article" date="2015" name="Genome Biol. Evol.">
        <title>Comparative Genomics of a Bacterivorous Green Alga Reveals Evolutionary Causalities and Consequences of Phago-Mixotrophic Mode of Nutrition.</title>
        <authorList>
            <person name="Burns J.A."/>
            <person name="Paasch A."/>
            <person name="Narechania A."/>
            <person name="Kim E."/>
        </authorList>
    </citation>
    <scope>NUCLEOTIDE SEQUENCE [LARGE SCALE GENOMIC DNA]</scope>
    <source>
        <strain evidence="1">PLY_AMNH</strain>
    </source>
</reference>
<keyword evidence="3" id="KW-1185">Reference proteome</keyword>
<dbReference type="EMBL" id="LGRX02014016">
    <property type="protein sequence ID" value="KAK3265300.1"/>
    <property type="molecule type" value="Genomic_DNA"/>
</dbReference>
<organism evidence="1 3">
    <name type="scientific">Cymbomonas tetramitiformis</name>
    <dbReference type="NCBI Taxonomy" id="36881"/>
    <lineage>
        <taxon>Eukaryota</taxon>
        <taxon>Viridiplantae</taxon>
        <taxon>Chlorophyta</taxon>
        <taxon>Pyramimonadophyceae</taxon>
        <taxon>Pyramimonadales</taxon>
        <taxon>Pyramimonadaceae</taxon>
        <taxon>Cymbomonas</taxon>
    </lineage>
</organism>
<sequence length="149" mass="15565">MSDLELYVRYAECSVLTLAGFALGTDALHGAVSKTLGAEKGFPRWFPTLAGLWELAIVGMNFSGDADLILLAQRMLAVIMGGALYTHSTDPPPKSIGAILWFGMSCAVPVFRGADLLQTVLRHGALAVGGVVIGKVVASLGPEPKSHSA</sequence>
<dbReference type="Proteomes" id="UP001190700">
    <property type="component" value="Unassembled WGS sequence"/>
</dbReference>
<proteinExistence type="predicted"/>
<evidence type="ECO:0000313" key="3">
    <source>
        <dbReference type="Proteomes" id="UP001190700"/>
    </source>
</evidence>
<accession>A0AAE0FSY1</accession>
<evidence type="ECO:0000313" key="2">
    <source>
        <dbReference type="EMBL" id="KAK3276528.1"/>
    </source>
</evidence>